<accession>A6I6H4</accession>
<evidence type="ECO:0000313" key="2">
    <source>
        <dbReference type="Proteomes" id="UP000234681"/>
    </source>
</evidence>
<evidence type="ECO:0000313" key="1">
    <source>
        <dbReference type="EMBL" id="EDM18406.1"/>
    </source>
</evidence>
<sequence>MFRQQLRHLCQQHSHPHGPSKCWQPCQDLHRAGWALAEDLSTQLVPKVESRREEGLTTETAPRVPGSWHPLVCSQLFCLFQPLLHEWWGPGEPSPLRLDQDSSLSDAPAGLGLFIQEMRACSPLSHPWPPSLEGLVSHWAVPCAPCKWRTWMSPCAHTYLSVCAVR</sequence>
<name>A6I6H4_RAT</name>
<organism evidence="1 2">
    <name type="scientific">Rattus norvegicus</name>
    <name type="common">Rat</name>
    <dbReference type="NCBI Taxonomy" id="10116"/>
    <lineage>
        <taxon>Eukaryota</taxon>
        <taxon>Metazoa</taxon>
        <taxon>Chordata</taxon>
        <taxon>Craniata</taxon>
        <taxon>Vertebrata</taxon>
        <taxon>Euteleostomi</taxon>
        <taxon>Mammalia</taxon>
        <taxon>Eutheria</taxon>
        <taxon>Euarchontoglires</taxon>
        <taxon>Glires</taxon>
        <taxon>Rodentia</taxon>
        <taxon>Myomorpha</taxon>
        <taxon>Muroidea</taxon>
        <taxon>Muridae</taxon>
        <taxon>Murinae</taxon>
        <taxon>Rattus</taxon>
    </lineage>
</organism>
<dbReference type="Proteomes" id="UP000234681">
    <property type="component" value="Chromosome 1"/>
</dbReference>
<gene>
    <name evidence="1" type="primary">RGD1559673_predicted</name>
    <name evidence="1" type="ORF">rCG_40323</name>
</gene>
<dbReference type="AlphaFoldDB" id="A6I6H4"/>
<dbReference type="EMBL" id="CH473956">
    <property type="protein sequence ID" value="EDM18406.1"/>
    <property type="molecule type" value="Genomic_DNA"/>
</dbReference>
<reference evidence="1 2" key="1">
    <citation type="submission" date="2005-09" db="EMBL/GenBank/DDBJ databases">
        <authorList>
            <person name="Mural R.J."/>
            <person name="Li P.W."/>
            <person name="Adams M.D."/>
            <person name="Amanatides P.G."/>
            <person name="Baden-Tillson H."/>
            <person name="Barnstead M."/>
            <person name="Chin S.H."/>
            <person name="Dew I."/>
            <person name="Evans C.A."/>
            <person name="Ferriera S."/>
            <person name="Flanigan M."/>
            <person name="Fosler C."/>
            <person name="Glodek A."/>
            <person name="Gu Z."/>
            <person name="Holt R.A."/>
            <person name="Jennings D."/>
            <person name="Kraft C.L."/>
            <person name="Lu F."/>
            <person name="Nguyen T."/>
            <person name="Nusskern D.R."/>
            <person name="Pfannkoch C.M."/>
            <person name="Sitter C."/>
            <person name="Sutton G.G."/>
            <person name="Venter J.C."/>
            <person name="Wang Z."/>
            <person name="Woodage T."/>
            <person name="Zheng X.H."/>
            <person name="Zhong F."/>
        </authorList>
    </citation>
    <scope>NUCLEOTIDE SEQUENCE [LARGE SCALE GENOMIC DNA]</scope>
    <source>
        <strain>BN</strain>
        <strain evidence="2">Sprague-Dawley</strain>
    </source>
</reference>
<protein>
    <submittedName>
        <fullName evidence="1">Uncharacterized protein RGD1559673_predicted</fullName>
    </submittedName>
</protein>
<proteinExistence type="predicted"/>